<protein>
    <recommendedName>
        <fullName evidence="12">Spindle assembly abnormal protein 6 N-terminal domain-containing protein</fullName>
    </recommendedName>
</protein>
<dbReference type="AlphaFoldDB" id="A0A836K8V9"/>
<keyword evidence="3 6" id="KW-0175">Coiled coil</keyword>
<dbReference type="EMBL" id="JAFHKP010000035">
    <property type="protein sequence ID" value="KAG5467569.1"/>
    <property type="molecule type" value="Genomic_DNA"/>
</dbReference>
<dbReference type="CDD" id="cd10142">
    <property type="entry name" value="HD_SAS6_N"/>
    <property type="match status" value="1"/>
</dbReference>
<dbReference type="PANTHER" id="PTHR44281">
    <property type="entry name" value="SPINDLE ASSEMBLY ABNORMAL PROTEIN 6 HOMOLOG"/>
    <property type="match status" value="1"/>
</dbReference>
<evidence type="ECO:0000256" key="4">
    <source>
        <dbReference type="ARBA" id="ARBA00023212"/>
    </source>
</evidence>
<dbReference type="Pfam" id="PF22218">
    <property type="entry name" value="SAS-6_C_CC_2"/>
    <property type="match status" value="1"/>
</dbReference>
<keyword evidence="11" id="KW-1185">Reference proteome</keyword>
<feature type="domain" description="SAS-6 C-terminal coiled coil" evidence="9">
    <location>
        <begin position="271"/>
        <end position="316"/>
    </location>
</feature>
<feature type="compositionally biased region" description="Low complexity" evidence="7">
    <location>
        <begin position="800"/>
        <end position="815"/>
    </location>
</feature>
<feature type="coiled-coil region" evidence="6">
    <location>
        <begin position="365"/>
        <end position="448"/>
    </location>
</feature>
<dbReference type="Gene3D" id="2.170.210.20">
    <property type="entry name" value="Spindle assembly abnormal protein 6, N-terminal domain"/>
    <property type="match status" value="1"/>
</dbReference>
<evidence type="ECO:0000256" key="2">
    <source>
        <dbReference type="ARBA" id="ARBA00022490"/>
    </source>
</evidence>
<name>A0A836K8V9_LEIEN</name>
<feature type="coiled-coil region" evidence="6">
    <location>
        <begin position="300"/>
        <end position="341"/>
    </location>
</feature>
<feature type="coiled-coil region" evidence="6">
    <location>
        <begin position="488"/>
        <end position="606"/>
    </location>
</feature>
<accession>A0A836K8V9</accession>
<reference evidence="10 11" key="1">
    <citation type="submission" date="2021-02" db="EMBL/GenBank/DDBJ databases">
        <title>Leishmania (Mundinia) enrietti genome sequencing and assembly.</title>
        <authorList>
            <person name="Almutairi H."/>
            <person name="Gatherer D."/>
        </authorList>
    </citation>
    <scope>NUCLEOTIDE SEQUENCE [LARGE SCALE GENOMIC DNA]</scope>
    <source>
        <strain evidence="10">CUR178</strain>
    </source>
</reference>
<dbReference type="RefSeq" id="XP_067689091.1">
    <property type="nucleotide sequence ID" value="XM_067832988.1"/>
</dbReference>
<dbReference type="InterPro" id="IPR038558">
    <property type="entry name" value="SAS-6_N_sf"/>
</dbReference>
<feature type="region of interest" description="Disordered" evidence="7">
    <location>
        <begin position="720"/>
        <end position="760"/>
    </location>
</feature>
<evidence type="ECO:0008006" key="12">
    <source>
        <dbReference type="Google" id="ProtNLM"/>
    </source>
</evidence>
<keyword evidence="4" id="KW-0206">Cytoskeleton</keyword>
<evidence type="ECO:0000256" key="5">
    <source>
        <dbReference type="ARBA" id="ARBA00023306"/>
    </source>
</evidence>
<dbReference type="KEGG" id="lenr:94168498"/>
<dbReference type="InterPro" id="IPR032396">
    <property type="entry name" value="SAS-6_N"/>
</dbReference>
<comment type="subcellular location">
    <subcellularLocation>
        <location evidence="1">Cytoplasm</location>
        <location evidence="1">Cytoskeleton</location>
        <location evidence="1">Microtubule organizing center</location>
        <location evidence="1">Centrosome</location>
    </subcellularLocation>
</comment>
<evidence type="ECO:0000256" key="3">
    <source>
        <dbReference type="ARBA" id="ARBA00023054"/>
    </source>
</evidence>
<keyword evidence="5" id="KW-0131">Cell cycle</keyword>
<evidence type="ECO:0000256" key="6">
    <source>
        <dbReference type="SAM" id="Coils"/>
    </source>
</evidence>
<evidence type="ECO:0000256" key="1">
    <source>
        <dbReference type="ARBA" id="ARBA00004300"/>
    </source>
</evidence>
<dbReference type="GO" id="GO:0005813">
    <property type="term" value="C:centrosome"/>
    <property type="evidence" value="ECO:0007669"/>
    <property type="project" value="UniProtKB-SubCell"/>
</dbReference>
<feature type="region of interest" description="Disordered" evidence="7">
    <location>
        <begin position="795"/>
        <end position="815"/>
    </location>
</feature>
<feature type="compositionally biased region" description="Polar residues" evidence="7">
    <location>
        <begin position="743"/>
        <end position="752"/>
    </location>
</feature>
<feature type="compositionally biased region" description="Polar residues" evidence="7">
    <location>
        <begin position="1"/>
        <end position="23"/>
    </location>
</feature>
<evidence type="ECO:0000313" key="10">
    <source>
        <dbReference type="EMBL" id="KAG5467569.1"/>
    </source>
</evidence>
<evidence type="ECO:0000259" key="8">
    <source>
        <dbReference type="Pfam" id="PF16531"/>
    </source>
</evidence>
<dbReference type="OrthoDB" id="49058at2759"/>
<organism evidence="10 11">
    <name type="scientific">Leishmania enriettii</name>
    <dbReference type="NCBI Taxonomy" id="5663"/>
    <lineage>
        <taxon>Eukaryota</taxon>
        <taxon>Discoba</taxon>
        <taxon>Euglenozoa</taxon>
        <taxon>Kinetoplastea</taxon>
        <taxon>Metakinetoplastina</taxon>
        <taxon>Trypanosomatida</taxon>
        <taxon>Trypanosomatidae</taxon>
        <taxon>Leishmaniinae</taxon>
        <taxon>Leishmania</taxon>
    </lineage>
</organism>
<evidence type="ECO:0000313" key="11">
    <source>
        <dbReference type="Proteomes" id="UP000674179"/>
    </source>
</evidence>
<dbReference type="GeneID" id="94168498"/>
<evidence type="ECO:0000256" key="7">
    <source>
        <dbReference type="SAM" id="MobiDB-lite"/>
    </source>
</evidence>
<dbReference type="FunFam" id="2.170.210.20:FF:000002">
    <property type="entry name" value="Hypothetical_protein_-_conserved"/>
    <property type="match status" value="1"/>
</dbReference>
<sequence>MINSCQENTSVLTTDDGSSSPGCSNPRIEQRHQRDQQKQQQQLSRLPYSYERLSEPLPVSSKARQGPVVECEVRRDGNGSIPTCLRKECCRSRMHHAGDVDSGVAPPPAIRAAPTDLNALASLPSSAEQPQALLETVVYVSTKIPPHEPQVRPLGVYVRTGRGGPNGVTRVILVRLTDPADPFFLFELELLEDDYSAFKQRLELLVDFHGFPRYLVGMLRDIADGASSYELSFVLNSAAAADSHRGTLRVLETTDFKTVEHISLLLLRQGDAGLKQYLAERFQHYEQSYRVSEASRTAITAELQEKIHDLQAANDELCGRLQKTEEEMRFMATDAEKAQLAALNRLRDHHMKEMNSTRESFDKKVEQLSHAVEEKTCQLRETANEKEAALAESRARASDLEATVTSLQSALRSAHDTVSVQAKELAALREMNDKLANFKAEATKAMSENELNYVTLTERLRGTSSALQNRDEKVAALQAHYEKQDEYIRILAEQNRQQADRVREAEKNLDKAHHIIANQLQAIKNAKDRYHIAMDQLRSQEALLQERDGAARRQQEELMAATERVQELLRKNSDLREQLEVTNTAREQLVQELKLSQQALLRLQQTTSINGRHWGVLNSAYHNREGGAAGASVLNAGAGAVPADFIREFGAHASLPGQPEYLSMHLPSRGSIYHSTAPAKAELVSVSSGLSTSPPTGAAAGAAVTPRPSLFRVKVASPSPLCGSQERAGSAETAGLTEPHGRASTSSLSKTEPTAGVGAAAAIRPSVKSLSLDKRSPHKGRAAFDGLAVKSFFGGEDASPRATATAGAAPESAYF</sequence>
<keyword evidence="2" id="KW-0963">Cytoplasm</keyword>
<dbReference type="PANTHER" id="PTHR44281:SF2">
    <property type="entry name" value="SPINDLE ASSEMBLY ABNORMAL PROTEIN 6 HOMOLOG"/>
    <property type="match status" value="1"/>
</dbReference>
<dbReference type="Pfam" id="PF16531">
    <property type="entry name" value="SAS-6_N"/>
    <property type="match status" value="1"/>
</dbReference>
<feature type="compositionally biased region" description="Basic and acidic residues" evidence="7">
    <location>
        <begin position="28"/>
        <end position="37"/>
    </location>
</feature>
<proteinExistence type="predicted"/>
<feature type="region of interest" description="Disordered" evidence="7">
    <location>
        <begin position="1"/>
        <end position="66"/>
    </location>
</feature>
<dbReference type="Proteomes" id="UP000674179">
    <property type="component" value="Chromosome 35"/>
</dbReference>
<comment type="caution">
    <text evidence="10">The sequence shown here is derived from an EMBL/GenBank/DDBJ whole genome shotgun (WGS) entry which is preliminary data.</text>
</comment>
<dbReference type="InterPro" id="IPR053997">
    <property type="entry name" value="SAS-6_C_CC"/>
</dbReference>
<feature type="domain" description="Spindle assembly abnormal protein 6 N-terminal" evidence="8">
    <location>
        <begin position="153"/>
        <end position="265"/>
    </location>
</feature>
<evidence type="ECO:0000259" key="9">
    <source>
        <dbReference type="Pfam" id="PF22218"/>
    </source>
</evidence>
<gene>
    <name evidence="10" type="ORF">CUR178_01213</name>
</gene>